<evidence type="ECO:0000256" key="1">
    <source>
        <dbReference type="SAM" id="MobiDB-lite"/>
    </source>
</evidence>
<dbReference type="PANTHER" id="PTHR11692">
    <property type="entry name" value="BIFUNCTIONAL PURINE BIOSYNTHESIS PROTEIN PURH"/>
    <property type="match status" value="1"/>
</dbReference>
<keyword evidence="3" id="KW-1185">Reference proteome</keyword>
<name>A0A7Y9IAG6_9ACTN</name>
<evidence type="ECO:0000313" key="3">
    <source>
        <dbReference type="Proteomes" id="UP000569914"/>
    </source>
</evidence>
<dbReference type="Gene3D" id="3.40.140.20">
    <property type="match status" value="2"/>
</dbReference>
<dbReference type="GO" id="GO:0003937">
    <property type="term" value="F:IMP cyclohydrolase activity"/>
    <property type="evidence" value="ECO:0007669"/>
    <property type="project" value="UniProtKB-EC"/>
</dbReference>
<dbReference type="EC" id="3.5.4.10" evidence="2"/>
<dbReference type="InterPro" id="IPR024051">
    <property type="entry name" value="AICAR_Tfase_dup_dom_sf"/>
</dbReference>
<dbReference type="PANTHER" id="PTHR11692:SF0">
    <property type="entry name" value="BIFUNCTIONAL PURINE BIOSYNTHESIS PROTEIN ATIC"/>
    <property type="match status" value="1"/>
</dbReference>
<dbReference type="Gene3D" id="1.10.287.440">
    <property type="match status" value="1"/>
</dbReference>
<organism evidence="2 3">
    <name type="scientific">Microlunatus parietis</name>
    <dbReference type="NCBI Taxonomy" id="682979"/>
    <lineage>
        <taxon>Bacteria</taxon>
        <taxon>Bacillati</taxon>
        <taxon>Actinomycetota</taxon>
        <taxon>Actinomycetes</taxon>
        <taxon>Propionibacteriales</taxon>
        <taxon>Propionibacteriaceae</taxon>
        <taxon>Microlunatus</taxon>
    </lineage>
</organism>
<dbReference type="InterPro" id="IPR002695">
    <property type="entry name" value="PurH-like"/>
</dbReference>
<sequence length="374" mass="40063">MQLRYGLNPHQQATAAPIGRPPFRMINGEPSMINLLDADNGWQLVSEASRRLGRPVAASIKHVAPAGAAAAGPVDDVIMDNWPVGDAPTPVLAAYLRARDADPRSSYGDLVAVSDPVDLELARFLGGVISDGIVAPGYQPGTVELLRRKKRGTFLIMEADSEAAIPAEELRQVGGLMITQQTDHDGIGPELLPHLEADDRDTALLAMITARHTPSNTVVAARDGAAIGVAAGQQSRVDCTRLAVGKASAWWFRRHPATRSITGPPGTRRQDRLSLQLALAAGDPTPLEARQLHAELGDRLPMTADRAAWLARLDRVIMVHDGAIPFRDNVDHAARIGTTMIIEPGGSTAADTVEQACTEHGITLIRTGRRLFLH</sequence>
<protein>
    <submittedName>
        <fullName evidence="2">Phosphoribosylaminoimidazolecarboxamide formyltransferase/IMP cyclohydrolase</fullName>
        <ecNumber evidence="2">2.1.2.3</ecNumber>
        <ecNumber evidence="2">3.5.4.10</ecNumber>
    </submittedName>
</protein>
<dbReference type="InterPro" id="IPR016193">
    <property type="entry name" value="Cytidine_deaminase-like"/>
</dbReference>
<keyword evidence="2" id="KW-0808">Transferase</keyword>
<dbReference type="SMART" id="SM00798">
    <property type="entry name" value="AICARFT_IMPCHas"/>
    <property type="match status" value="1"/>
</dbReference>
<dbReference type="GO" id="GO:0005829">
    <property type="term" value="C:cytosol"/>
    <property type="evidence" value="ECO:0007669"/>
    <property type="project" value="TreeGrafter"/>
</dbReference>
<feature type="region of interest" description="Disordered" evidence="1">
    <location>
        <begin position="1"/>
        <end position="20"/>
    </location>
</feature>
<evidence type="ECO:0000313" key="2">
    <source>
        <dbReference type="EMBL" id="NYE73308.1"/>
    </source>
</evidence>
<comment type="caution">
    <text evidence="2">The sequence shown here is derived from an EMBL/GenBank/DDBJ whole genome shotgun (WGS) entry which is preliminary data.</text>
</comment>
<dbReference type="GO" id="GO:0004643">
    <property type="term" value="F:phosphoribosylaminoimidazolecarboxamide formyltransferase activity"/>
    <property type="evidence" value="ECO:0007669"/>
    <property type="project" value="UniProtKB-EC"/>
</dbReference>
<keyword evidence="2" id="KW-0378">Hydrolase</keyword>
<dbReference type="RefSeq" id="WP_179754714.1">
    <property type="nucleotide sequence ID" value="NZ_JACCBU010000001.1"/>
</dbReference>
<dbReference type="Pfam" id="PF01808">
    <property type="entry name" value="AICARFT_IMPCHas"/>
    <property type="match status" value="1"/>
</dbReference>
<dbReference type="SUPFAM" id="SSF53927">
    <property type="entry name" value="Cytidine deaminase-like"/>
    <property type="match status" value="1"/>
</dbReference>
<proteinExistence type="predicted"/>
<dbReference type="EMBL" id="JACCBU010000001">
    <property type="protein sequence ID" value="NYE73308.1"/>
    <property type="molecule type" value="Genomic_DNA"/>
</dbReference>
<accession>A0A7Y9IAG6</accession>
<dbReference type="EC" id="2.1.2.3" evidence="2"/>
<reference evidence="2 3" key="1">
    <citation type="submission" date="2020-07" db="EMBL/GenBank/DDBJ databases">
        <title>Sequencing the genomes of 1000 actinobacteria strains.</title>
        <authorList>
            <person name="Klenk H.-P."/>
        </authorList>
    </citation>
    <scope>NUCLEOTIDE SEQUENCE [LARGE SCALE GENOMIC DNA]</scope>
    <source>
        <strain evidence="2 3">DSM 22083</strain>
    </source>
</reference>
<dbReference type="GO" id="GO:0006189">
    <property type="term" value="P:'de novo' IMP biosynthetic process"/>
    <property type="evidence" value="ECO:0007669"/>
    <property type="project" value="TreeGrafter"/>
</dbReference>
<dbReference type="Proteomes" id="UP000569914">
    <property type="component" value="Unassembled WGS sequence"/>
</dbReference>
<gene>
    <name evidence="2" type="ORF">BKA15_004637</name>
</gene>
<dbReference type="InterPro" id="IPR024050">
    <property type="entry name" value="AICAR_Tfase_insert_dom_sf"/>
</dbReference>
<dbReference type="AlphaFoldDB" id="A0A7Y9IAG6"/>